<keyword evidence="2 5" id="KW-0560">Oxidoreductase</keyword>
<evidence type="ECO:0000313" key="6">
    <source>
        <dbReference type="Proteomes" id="UP001224122"/>
    </source>
</evidence>
<dbReference type="InterPro" id="IPR001891">
    <property type="entry name" value="Malic_OxRdtase"/>
</dbReference>
<gene>
    <name evidence="5" type="ORF">J2S10_003044</name>
</gene>
<dbReference type="InterPro" id="IPR051674">
    <property type="entry name" value="Malate_Decarboxylase"/>
</dbReference>
<dbReference type="InterPro" id="IPR012301">
    <property type="entry name" value="Malic_N_dom"/>
</dbReference>
<organism evidence="5 6">
    <name type="scientific">Neobacillus ginsengisoli</name>
    <dbReference type="NCBI Taxonomy" id="904295"/>
    <lineage>
        <taxon>Bacteria</taxon>
        <taxon>Bacillati</taxon>
        <taxon>Bacillota</taxon>
        <taxon>Bacilli</taxon>
        <taxon>Bacillales</taxon>
        <taxon>Bacillaceae</taxon>
        <taxon>Neobacillus</taxon>
    </lineage>
</organism>
<dbReference type="InterPro" id="IPR036291">
    <property type="entry name" value="NAD(P)-bd_dom_sf"/>
</dbReference>
<dbReference type="RefSeq" id="WP_307409161.1">
    <property type="nucleotide sequence ID" value="NZ_JAUSTW010000004.1"/>
</dbReference>
<dbReference type="EMBL" id="JAUSTW010000004">
    <property type="protein sequence ID" value="MDQ0199862.1"/>
    <property type="molecule type" value="Genomic_DNA"/>
</dbReference>
<name>A0ABT9XWC8_9BACI</name>
<dbReference type="CDD" id="cd05311">
    <property type="entry name" value="NAD_bind_2_malic_enz"/>
    <property type="match status" value="1"/>
</dbReference>
<dbReference type="Gene3D" id="3.40.50.10380">
    <property type="entry name" value="Malic enzyme, N-terminal domain"/>
    <property type="match status" value="1"/>
</dbReference>
<dbReference type="InterPro" id="IPR046346">
    <property type="entry name" value="Aminoacid_DH-like_N_sf"/>
</dbReference>
<comment type="similarity">
    <text evidence="1">Belongs to the malic enzymes family.</text>
</comment>
<proteinExistence type="inferred from homology"/>
<dbReference type="Pfam" id="PF03949">
    <property type="entry name" value="Malic_M"/>
    <property type="match status" value="1"/>
</dbReference>
<dbReference type="InterPro" id="IPR012302">
    <property type="entry name" value="Malic_NAD-bd"/>
</dbReference>
<keyword evidence="6" id="KW-1185">Reference proteome</keyword>
<comment type="caution">
    <text evidence="5">The sequence shown here is derived from an EMBL/GenBank/DDBJ whole genome shotgun (WGS) entry which is preliminary data.</text>
</comment>
<dbReference type="InterPro" id="IPR037062">
    <property type="entry name" value="Malic_N_dom_sf"/>
</dbReference>
<dbReference type="PIRSF" id="PIRSF000106">
    <property type="entry name" value="ME"/>
    <property type="match status" value="1"/>
</dbReference>
<dbReference type="Pfam" id="PF00390">
    <property type="entry name" value="malic"/>
    <property type="match status" value="1"/>
</dbReference>
<dbReference type="EC" id="1.1.1.38" evidence="5"/>
<dbReference type="PANTHER" id="PTHR43237:SF4">
    <property type="entry name" value="NADP-DEPENDENT MALIC ENZYME"/>
    <property type="match status" value="1"/>
</dbReference>
<protein>
    <submittedName>
        <fullName evidence="5">Malate dehydrogenase (Oxaloacetate-decarboxylating)</fullName>
        <ecNumber evidence="5">1.1.1.38</ecNumber>
    </submittedName>
</protein>
<dbReference type="Gene3D" id="3.40.50.720">
    <property type="entry name" value="NAD(P)-binding Rossmann-like Domain"/>
    <property type="match status" value="1"/>
</dbReference>
<evidence type="ECO:0000259" key="4">
    <source>
        <dbReference type="SMART" id="SM01274"/>
    </source>
</evidence>
<sequence length="393" mass="42445">MNLKEKSLHLHREYNGKLEIKSKIELKSKEDLSLIYTPGVAEACKEINKDKNNAYDYTIKGTTIAMITNGTAVLGLGSISPLAGLPVLEGKALLLKEFGNVNAFPICIDSNDPDEIVKTIQIIASGFGGIHLEDIKAPECFYIEKQLKEILDIPVYHDDQHGTAVAVLAGLYNAVKFLNKTLKELKIVINGAGASGIAIARILLAAGAEHIVLCDINGAIVAGDPTINDAQKEIAKLTNREFETGNLQDIIQNKDVFIGVSVENVLTKEMVHTMNQNNIIFALANPTPEILPDDAKAGGARIIATGRSDFPNQINNLLVFPGIFKGALKVRAQDITDEMKLAAARAIADLVTEKELNENYIIPDAFDKRVSQVVANAVKMVAESTGIAKLVAI</sequence>
<evidence type="ECO:0000256" key="1">
    <source>
        <dbReference type="ARBA" id="ARBA00008785"/>
    </source>
</evidence>
<dbReference type="Proteomes" id="UP001224122">
    <property type="component" value="Unassembled WGS sequence"/>
</dbReference>
<evidence type="ECO:0000313" key="5">
    <source>
        <dbReference type="EMBL" id="MDQ0199862.1"/>
    </source>
</evidence>
<evidence type="ECO:0000256" key="2">
    <source>
        <dbReference type="ARBA" id="ARBA00023002"/>
    </source>
</evidence>
<reference evidence="5 6" key="1">
    <citation type="submission" date="2023-07" db="EMBL/GenBank/DDBJ databases">
        <title>Genomic Encyclopedia of Type Strains, Phase IV (KMG-IV): sequencing the most valuable type-strain genomes for metagenomic binning, comparative biology and taxonomic classification.</title>
        <authorList>
            <person name="Goeker M."/>
        </authorList>
    </citation>
    <scope>NUCLEOTIDE SEQUENCE [LARGE SCALE GENOMIC DNA]</scope>
    <source>
        <strain evidence="5 6">DSM 27594</strain>
    </source>
</reference>
<dbReference type="SMART" id="SM00919">
    <property type="entry name" value="Malic_M"/>
    <property type="match status" value="1"/>
</dbReference>
<dbReference type="GO" id="GO:0016491">
    <property type="term" value="F:oxidoreductase activity"/>
    <property type="evidence" value="ECO:0007669"/>
    <property type="project" value="UniProtKB-KW"/>
</dbReference>
<accession>A0ABT9XWC8</accession>
<dbReference type="InterPro" id="IPR045213">
    <property type="entry name" value="Malic_NAD-bd_bact_type"/>
</dbReference>
<dbReference type="SUPFAM" id="SSF51735">
    <property type="entry name" value="NAD(P)-binding Rossmann-fold domains"/>
    <property type="match status" value="1"/>
</dbReference>
<feature type="domain" description="Malic enzyme N-terminal" evidence="4">
    <location>
        <begin position="15"/>
        <end position="148"/>
    </location>
</feature>
<evidence type="ECO:0000259" key="3">
    <source>
        <dbReference type="SMART" id="SM00919"/>
    </source>
</evidence>
<feature type="domain" description="Malic enzyme NAD-binding" evidence="3">
    <location>
        <begin position="160"/>
        <end position="383"/>
    </location>
</feature>
<dbReference type="PANTHER" id="PTHR43237">
    <property type="entry name" value="NADP-DEPENDENT MALIC ENZYME"/>
    <property type="match status" value="1"/>
</dbReference>
<dbReference type="SMART" id="SM01274">
    <property type="entry name" value="malic"/>
    <property type="match status" value="1"/>
</dbReference>
<dbReference type="SUPFAM" id="SSF53223">
    <property type="entry name" value="Aminoacid dehydrogenase-like, N-terminal domain"/>
    <property type="match status" value="1"/>
</dbReference>